<organism evidence="3 4">
    <name type="scientific">Dreissena polymorpha</name>
    <name type="common">Zebra mussel</name>
    <name type="synonym">Mytilus polymorpha</name>
    <dbReference type="NCBI Taxonomy" id="45954"/>
    <lineage>
        <taxon>Eukaryota</taxon>
        <taxon>Metazoa</taxon>
        <taxon>Spiralia</taxon>
        <taxon>Lophotrochozoa</taxon>
        <taxon>Mollusca</taxon>
        <taxon>Bivalvia</taxon>
        <taxon>Autobranchia</taxon>
        <taxon>Heteroconchia</taxon>
        <taxon>Euheterodonta</taxon>
        <taxon>Imparidentia</taxon>
        <taxon>Neoheterodontei</taxon>
        <taxon>Myida</taxon>
        <taxon>Dreissenoidea</taxon>
        <taxon>Dreissenidae</taxon>
        <taxon>Dreissena</taxon>
    </lineage>
</organism>
<keyword evidence="1" id="KW-0245">EGF-like domain</keyword>
<keyword evidence="4" id="KW-1185">Reference proteome</keyword>
<feature type="domain" description="EGF-like" evidence="2">
    <location>
        <begin position="408"/>
        <end position="449"/>
    </location>
</feature>
<dbReference type="SMART" id="SM00181">
    <property type="entry name" value="EGF"/>
    <property type="match status" value="7"/>
</dbReference>
<reference evidence="3" key="2">
    <citation type="submission" date="2020-11" db="EMBL/GenBank/DDBJ databases">
        <authorList>
            <person name="McCartney M.A."/>
            <person name="Auch B."/>
            <person name="Kono T."/>
            <person name="Mallez S."/>
            <person name="Becker A."/>
            <person name="Gohl D.M."/>
            <person name="Silverstein K.A.T."/>
            <person name="Koren S."/>
            <person name="Bechman K.B."/>
            <person name="Herman A."/>
            <person name="Abrahante J.E."/>
            <person name="Garbe J."/>
        </authorList>
    </citation>
    <scope>NUCLEOTIDE SEQUENCE</scope>
    <source>
        <strain evidence="3">Duluth1</strain>
        <tissue evidence="3">Whole animal</tissue>
    </source>
</reference>
<gene>
    <name evidence="3" type="ORF">DPMN_038703</name>
</gene>
<protein>
    <recommendedName>
        <fullName evidence="2">EGF-like domain-containing protein</fullName>
    </recommendedName>
</protein>
<dbReference type="EMBL" id="JAIWYP010000002">
    <property type="protein sequence ID" value="KAH3875437.1"/>
    <property type="molecule type" value="Genomic_DNA"/>
</dbReference>
<dbReference type="PANTHER" id="PTHR24043:SF8">
    <property type="entry name" value="EGF-LIKE DOMAIN-CONTAINING PROTEIN"/>
    <property type="match status" value="1"/>
</dbReference>
<reference evidence="3" key="1">
    <citation type="journal article" date="2019" name="bioRxiv">
        <title>The Genome of the Zebra Mussel, Dreissena polymorpha: A Resource for Invasive Species Research.</title>
        <authorList>
            <person name="McCartney M.A."/>
            <person name="Auch B."/>
            <person name="Kono T."/>
            <person name="Mallez S."/>
            <person name="Zhang Y."/>
            <person name="Obille A."/>
            <person name="Becker A."/>
            <person name="Abrahante J.E."/>
            <person name="Garbe J."/>
            <person name="Badalamenti J.P."/>
            <person name="Herman A."/>
            <person name="Mangelson H."/>
            <person name="Liachko I."/>
            <person name="Sullivan S."/>
            <person name="Sone E.D."/>
            <person name="Koren S."/>
            <person name="Silverstein K.A.T."/>
            <person name="Beckman K.B."/>
            <person name="Gohl D.M."/>
        </authorList>
    </citation>
    <scope>NUCLEOTIDE SEQUENCE</scope>
    <source>
        <strain evidence="3">Duluth1</strain>
        <tissue evidence="3">Whole animal</tissue>
    </source>
</reference>
<dbReference type="SUPFAM" id="SSF57184">
    <property type="entry name" value="Growth factor receptor domain"/>
    <property type="match status" value="1"/>
</dbReference>
<evidence type="ECO:0000259" key="2">
    <source>
        <dbReference type="SMART" id="SM00181"/>
    </source>
</evidence>
<sequence length="1114" mass="116648">MTLICDSCKPGYNGNQCESRCLNCDQGTCAQSTGTCDLRCVDGFYTDTSSKPCLQPGCLSCQRQSGQCVTCKTGLYGTNCDLNCSAQCLPSNTGIISCNKTNGACLMAACKPGYYGNACFAATSLPELVQKAASTDGLDPCASASAIRPVPEVQSAARETACVATVALMVTMGTIVSTRARIPARIIRATGSQASARTVYRIARPSAATQCAPQQPLDSTNCLNGLCNRYTARCDACANDWWGANCASVCGNCMGDKCNQDTGACASGCDDGYYSLTCTTPCRYSGCQACDNLGECVSCKQGKYDTLCSLNCSDKCLPRAADGRVYCARENGQTWFGPSCDIRRPGAMPDIGNGYYAGGCNTPCLFANCDTCNKDSGQCSTCKTGFYGTRCDLSCSPNCAANINGVISCSKDLGLCDEQRCRPGYWDTTCTIQCSATCLRDSAGNRICQFSNGTCIVGCEDTYFGSECDSAVAQVCAPPRFSCLDTCNDNTCGRTSGVCDECNKLPQLQSALCRTAESVTKKTELALRRVSTDIMATCVGPVVIIWDARRVSVETGSVTYVSRDAGGPLVRRTAAPDVPPRLTGESTLRRAHRDSTISTVPRDATCTVGRMGTESGTATFSPEFVETAARPGSTATSVINLAEKTAREMCVSAPVSVSATLVAGLGSTDPLAASTVLQPVLTTLKVAELQTPLCRSAVPATVIRRSVTYVLPATGISPATADTTAVCLGDCNPGYYGETCNTSCPFPGAATCERLRGASVTCKPGLYGQNCLSNCSRNCVPSSGGQITCNKLSGSCDSQQCADGFYNPFCTGLCENTCLLRATSLPLQAFMSRCQNCDQGTCAQSTGTCDLRCVDGFYTDTCSKPCLQPGSDNVSRARRACTEPTVTSTLANQFAATSLPELVQKDASTDGLDPCASASAIRPVPEVQSAARETACVATVALMVTMGTIVSTRARIPARIIRATGSQASARTVYRIARPSAATQCAPQQPLDSTVTKLALRTVSTASATATLPDVTHAQTTGGAQTAPQYAETIRVPVRADACDNLGECVSCKQGKYDTLCSLNCSDKCLPRAADGRVYCARENGQTWFGPSCDIRRGSVAKGAMPDIGVQGAS</sequence>
<proteinExistence type="predicted"/>
<evidence type="ECO:0000313" key="3">
    <source>
        <dbReference type="EMBL" id="KAH3875437.1"/>
    </source>
</evidence>
<dbReference type="Gene3D" id="2.170.300.10">
    <property type="entry name" value="Tie2 ligand-binding domain superfamily"/>
    <property type="match status" value="1"/>
</dbReference>
<feature type="domain" description="EGF-like" evidence="2">
    <location>
        <begin position="281"/>
        <end position="309"/>
    </location>
</feature>
<comment type="caution">
    <text evidence="3">The sequence shown here is derived from an EMBL/GenBank/DDBJ whole genome shotgun (WGS) entry which is preliminary data.</text>
</comment>
<evidence type="ECO:0000313" key="4">
    <source>
        <dbReference type="Proteomes" id="UP000828390"/>
    </source>
</evidence>
<dbReference type="InterPro" id="IPR009030">
    <property type="entry name" value="Growth_fac_rcpt_cys_sf"/>
</dbReference>
<evidence type="ECO:0000256" key="1">
    <source>
        <dbReference type="ARBA" id="ARBA00022536"/>
    </source>
</evidence>
<dbReference type="Proteomes" id="UP000828390">
    <property type="component" value="Unassembled WGS sequence"/>
</dbReference>
<feature type="domain" description="EGF-like" evidence="2">
    <location>
        <begin position="52"/>
        <end position="81"/>
    </location>
</feature>
<accession>A0A9D4MD89</accession>
<dbReference type="InterPro" id="IPR000742">
    <property type="entry name" value="EGF"/>
</dbReference>
<name>A0A9D4MD89_DREPO</name>
<dbReference type="PANTHER" id="PTHR24043">
    <property type="entry name" value="SCAVENGER RECEPTOR CLASS F"/>
    <property type="match status" value="1"/>
</dbReference>
<dbReference type="GO" id="GO:0005044">
    <property type="term" value="F:scavenger receptor activity"/>
    <property type="evidence" value="ECO:0007669"/>
    <property type="project" value="InterPro"/>
</dbReference>
<feature type="domain" description="EGF-like" evidence="2">
    <location>
        <begin position="210"/>
        <end position="247"/>
    </location>
</feature>
<dbReference type="InterPro" id="IPR042635">
    <property type="entry name" value="MEGF10/SREC1/2-like"/>
</dbReference>
<dbReference type="AlphaFoldDB" id="A0A9D4MD89"/>
<feature type="domain" description="EGF-like" evidence="2">
    <location>
        <begin position="833"/>
        <end position="863"/>
    </location>
</feature>
<feature type="domain" description="EGF-like" evidence="2">
    <location>
        <begin position="770"/>
        <end position="811"/>
    </location>
</feature>
<feature type="domain" description="EGF-like" evidence="2">
    <location>
        <begin position="363"/>
        <end position="392"/>
    </location>
</feature>